<evidence type="ECO:0000256" key="15">
    <source>
        <dbReference type="SAM" id="Phobius"/>
    </source>
</evidence>
<dbReference type="Pfam" id="PF08488">
    <property type="entry name" value="WAK"/>
    <property type="match status" value="1"/>
</dbReference>
<keyword evidence="3" id="KW-0808">Transferase</keyword>
<evidence type="ECO:0000313" key="18">
    <source>
        <dbReference type="EMBL" id="KAK4562323.1"/>
    </source>
</evidence>
<reference evidence="18 19" key="1">
    <citation type="journal article" date="2023" name="G3 (Bethesda)">
        <title>A haplotype-resolved chromosome-scale genome for Quercus rubra L. provides insights into the genetics of adaptive traits for red oak species.</title>
        <authorList>
            <person name="Kapoor B."/>
            <person name="Jenkins J."/>
            <person name="Schmutz J."/>
            <person name="Zhebentyayeva T."/>
            <person name="Kuelheim C."/>
            <person name="Coggeshall M."/>
            <person name="Heim C."/>
            <person name="Lasky J.R."/>
            <person name="Leites L."/>
            <person name="Islam-Faridi N."/>
            <person name="Romero-Severson J."/>
            <person name="DeLeo V.L."/>
            <person name="Lucas S.M."/>
            <person name="Lazic D."/>
            <person name="Gailing O."/>
            <person name="Carlson J."/>
            <person name="Staton M."/>
        </authorList>
    </citation>
    <scope>NUCLEOTIDE SEQUENCE [LARGE SCALE GENOMIC DNA]</scope>
    <source>
        <strain evidence="18">Pseudo-F2</strain>
    </source>
</reference>
<gene>
    <name evidence="18" type="ORF">RGQ29_004988</name>
</gene>
<keyword evidence="6" id="KW-0547">Nucleotide-binding</keyword>
<evidence type="ECO:0000256" key="3">
    <source>
        <dbReference type="ARBA" id="ARBA00022679"/>
    </source>
</evidence>
<dbReference type="AlphaFoldDB" id="A0AAN7I6U9"/>
<keyword evidence="11" id="KW-1015">Disulfide bond</keyword>
<sequence>MGMTVGMVFLLWSMNIFTKAVGLGNSSCSGAAAVCGNLTIPYPFGIKPGCYIDDWFAIGCNHTLGSPKPFLRRLDLEVLDISLEGTLRVNYPMSWWCPETRTKNATESAANVSLASSPFFFSKSRNIFIAMGCGNLALLRSSYGSIGGCMSICYKDAMRSNSSSCNGIDCCKITIPSDLDVFTAAISGKFGNFQSAEDCNYGSLVDQKWFEENFTNHFEVRKMSQVPVVLNWEINESLSSLVMETNSSHSTCQFANGSSLLGNMSTTFICTCDSGFEGNPYLGDGCQDIDECADPRSCSFSYLRHQYGYRCVNVPGEYYCVSVSFSVSDHKSRNKIFIIGISTGIGLLFLFIGGWWSYKVVKKRKNIKRREKFFKQLLQQQLSSNEVTVEKAKLFNLKDLKKATDNFNVNRILGQGGQGTVYKGMLIDGTTVAVKKSKVIDEGRLEEFVNEVVILSQINHRNVVKLLGCCLEIDVPLLVYEFIPNGTLSQYLCDQNEELLATWDMRLRIATEVAGALFYLHSVASTPIYHRDIKTTNILLDDKYRAKVADFGTSRSITLDQTHLTTVVKGTFGYLDPEYSNQVSLQKRVMFIVLVLSLLSS</sequence>
<dbReference type="Gene3D" id="1.10.510.10">
    <property type="entry name" value="Transferase(Phosphotransferase) domain 1"/>
    <property type="match status" value="1"/>
</dbReference>
<dbReference type="InterPro" id="IPR000719">
    <property type="entry name" value="Prot_kinase_dom"/>
</dbReference>
<dbReference type="InterPro" id="IPR025287">
    <property type="entry name" value="WAK_GUB"/>
</dbReference>
<comment type="catalytic activity">
    <reaction evidence="13">
        <text>L-seryl-[protein] + ATP = O-phospho-L-seryl-[protein] + ADP + H(+)</text>
        <dbReference type="Rhea" id="RHEA:17989"/>
        <dbReference type="Rhea" id="RHEA-COMP:9863"/>
        <dbReference type="Rhea" id="RHEA-COMP:11604"/>
        <dbReference type="ChEBI" id="CHEBI:15378"/>
        <dbReference type="ChEBI" id="CHEBI:29999"/>
        <dbReference type="ChEBI" id="CHEBI:30616"/>
        <dbReference type="ChEBI" id="CHEBI:83421"/>
        <dbReference type="ChEBI" id="CHEBI:456216"/>
    </reaction>
</comment>
<evidence type="ECO:0000256" key="6">
    <source>
        <dbReference type="ARBA" id="ARBA00022741"/>
    </source>
</evidence>
<keyword evidence="10 15" id="KW-0472">Membrane</keyword>
<evidence type="ECO:0000256" key="16">
    <source>
        <dbReference type="SAM" id="SignalP"/>
    </source>
</evidence>
<keyword evidence="4 15" id="KW-0812">Transmembrane</keyword>
<dbReference type="GO" id="GO:0030247">
    <property type="term" value="F:polysaccharide binding"/>
    <property type="evidence" value="ECO:0007669"/>
    <property type="project" value="InterPro"/>
</dbReference>
<dbReference type="InterPro" id="IPR008271">
    <property type="entry name" value="Ser/Thr_kinase_AS"/>
</dbReference>
<keyword evidence="9 15" id="KW-1133">Transmembrane helix</keyword>
<protein>
    <recommendedName>
        <fullName evidence="17">Protein kinase domain-containing protein</fullName>
    </recommendedName>
</protein>
<dbReference type="GO" id="GO:0004674">
    <property type="term" value="F:protein serine/threonine kinase activity"/>
    <property type="evidence" value="ECO:0007669"/>
    <property type="project" value="UniProtKB-KW"/>
</dbReference>
<dbReference type="Pfam" id="PF00069">
    <property type="entry name" value="Pkinase"/>
    <property type="match status" value="1"/>
</dbReference>
<dbReference type="GO" id="GO:0005524">
    <property type="term" value="F:ATP binding"/>
    <property type="evidence" value="ECO:0007669"/>
    <property type="project" value="UniProtKB-KW"/>
</dbReference>
<evidence type="ECO:0000256" key="4">
    <source>
        <dbReference type="ARBA" id="ARBA00022692"/>
    </source>
</evidence>
<proteinExistence type="predicted"/>
<feature type="chain" id="PRO_5042881367" description="Protein kinase domain-containing protein" evidence="16">
    <location>
        <begin position="23"/>
        <end position="601"/>
    </location>
</feature>
<dbReference type="PANTHER" id="PTHR27005">
    <property type="entry name" value="WALL-ASSOCIATED RECEPTOR KINASE-LIKE 21"/>
    <property type="match status" value="1"/>
</dbReference>
<dbReference type="GO" id="GO:0005886">
    <property type="term" value="C:plasma membrane"/>
    <property type="evidence" value="ECO:0007669"/>
    <property type="project" value="TreeGrafter"/>
</dbReference>
<dbReference type="SMART" id="SM00220">
    <property type="entry name" value="S_TKc"/>
    <property type="match status" value="1"/>
</dbReference>
<evidence type="ECO:0000256" key="2">
    <source>
        <dbReference type="ARBA" id="ARBA00022527"/>
    </source>
</evidence>
<dbReference type="InterPro" id="IPR045274">
    <property type="entry name" value="WAK-like"/>
</dbReference>
<dbReference type="InterPro" id="IPR011009">
    <property type="entry name" value="Kinase-like_dom_sf"/>
</dbReference>
<dbReference type="FunFam" id="3.30.200.20:FF:000043">
    <property type="entry name" value="Wall-associated receptor kinase 2"/>
    <property type="match status" value="1"/>
</dbReference>
<keyword evidence="8" id="KW-0067">ATP-binding</keyword>
<evidence type="ECO:0000256" key="11">
    <source>
        <dbReference type="ARBA" id="ARBA00023157"/>
    </source>
</evidence>
<keyword evidence="19" id="KW-1185">Reference proteome</keyword>
<keyword evidence="12" id="KW-0325">Glycoprotein</keyword>
<accession>A0AAN7I6U9</accession>
<feature type="signal peptide" evidence="16">
    <location>
        <begin position="1"/>
        <end position="22"/>
    </location>
</feature>
<evidence type="ECO:0000256" key="7">
    <source>
        <dbReference type="ARBA" id="ARBA00022777"/>
    </source>
</evidence>
<evidence type="ECO:0000313" key="19">
    <source>
        <dbReference type="Proteomes" id="UP001324115"/>
    </source>
</evidence>
<dbReference type="PROSITE" id="PS00108">
    <property type="entry name" value="PROTEIN_KINASE_ST"/>
    <property type="match status" value="1"/>
</dbReference>
<evidence type="ECO:0000256" key="8">
    <source>
        <dbReference type="ARBA" id="ARBA00022840"/>
    </source>
</evidence>
<evidence type="ECO:0000256" key="10">
    <source>
        <dbReference type="ARBA" id="ARBA00023136"/>
    </source>
</evidence>
<dbReference type="EMBL" id="JAXUIC010000011">
    <property type="protein sequence ID" value="KAK4562323.1"/>
    <property type="molecule type" value="Genomic_DNA"/>
</dbReference>
<dbReference type="SUPFAM" id="SSF56112">
    <property type="entry name" value="Protein kinase-like (PK-like)"/>
    <property type="match status" value="1"/>
</dbReference>
<dbReference type="PROSITE" id="PS50011">
    <property type="entry name" value="PROTEIN_KINASE_DOM"/>
    <property type="match status" value="1"/>
</dbReference>
<dbReference type="Proteomes" id="UP001324115">
    <property type="component" value="Unassembled WGS sequence"/>
</dbReference>
<evidence type="ECO:0000256" key="12">
    <source>
        <dbReference type="ARBA" id="ARBA00023180"/>
    </source>
</evidence>
<comment type="catalytic activity">
    <reaction evidence="14">
        <text>L-threonyl-[protein] + ATP = O-phospho-L-threonyl-[protein] + ADP + H(+)</text>
        <dbReference type="Rhea" id="RHEA:46608"/>
        <dbReference type="Rhea" id="RHEA-COMP:11060"/>
        <dbReference type="Rhea" id="RHEA-COMP:11605"/>
        <dbReference type="ChEBI" id="CHEBI:15378"/>
        <dbReference type="ChEBI" id="CHEBI:30013"/>
        <dbReference type="ChEBI" id="CHEBI:30616"/>
        <dbReference type="ChEBI" id="CHEBI:61977"/>
        <dbReference type="ChEBI" id="CHEBI:456216"/>
    </reaction>
</comment>
<evidence type="ECO:0000256" key="5">
    <source>
        <dbReference type="ARBA" id="ARBA00022729"/>
    </source>
</evidence>
<dbReference type="GO" id="GO:0007166">
    <property type="term" value="P:cell surface receptor signaling pathway"/>
    <property type="evidence" value="ECO:0007669"/>
    <property type="project" value="InterPro"/>
</dbReference>
<dbReference type="CDD" id="cd00054">
    <property type="entry name" value="EGF_CA"/>
    <property type="match status" value="1"/>
</dbReference>
<feature type="transmembrane region" description="Helical" evidence="15">
    <location>
        <begin position="336"/>
        <end position="358"/>
    </location>
</feature>
<comment type="subcellular location">
    <subcellularLocation>
        <location evidence="1">Membrane</location>
        <topology evidence="1">Single-pass type I membrane protein</topology>
    </subcellularLocation>
</comment>
<comment type="caution">
    <text evidence="18">The sequence shown here is derived from an EMBL/GenBank/DDBJ whole genome shotgun (WGS) entry which is preliminary data.</text>
</comment>
<evidence type="ECO:0000256" key="9">
    <source>
        <dbReference type="ARBA" id="ARBA00022989"/>
    </source>
</evidence>
<evidence type="ECO:0000256" key="13">
    <source>
        <dbReference type="ARBA" id="ARBA00047558"/>
    </source>
</evidence>
<evidence type="ECO:0000259" key="17">
    <source>
        <dbReference type="PROSITE" id="PS50011"/>
    </source>
</evidence>
<keyword evidence="7" id="KW-0418">Kinase</keyword>
<name>A0AAN7I6U9_QUERU</name>
<dbReference type="Gene3D" id="3.30.200.20">
    <property type="entry name" value="Phosphorylase Kinase, domain 1"/>
    <property type="match status" value="1"/>
</dbReference>
<keyword evidence="5 16" id="KW-0732">Signal</keyword>
<organism evidence="18 19">
    <name type="scientific">Quercus rubra</name>
    <name type="common">Northern red oak</name>
    <name type="synonym">Quercus borealis</name>
    <dbReference type="NCBI Taxonomy" id="3512"/>
    <lineage>
        <taxon>Eukaryota</taxon>
        <taxon>Viridiplantae</taxon>
        <taxon>Streptophyta</taxon>
        <taxon>Embryophyta</taxon>
        <taxon>Tracheophyta</taxon>
        <taxon>Spermatophyta</taxon>
        <taxon>Magnoliopsida</taxon>
        <taxon>eudicotyledons</taxon>
        <taxon>Gunneridae</taxon>
        <taxon>Pentapetalae</taxon>
        <taxon>rosids</taxon>
        <taxon>fabids</taxon>
        <taxon>Fagales</taxon>
        <taxon>Fagaceae</taxon>
        <taxon>Quercus</taxon>
    </lineage>
</organism>
<evidence type="ECO:0000256" key="1">
    <source>
        <dbReference type="ARBA" id="ARBA00004479"/>
    </source>
</evidence>
<dbReference type="InterPro" id="IPR013695">
    <property type="entry name" value="WAK"/>
</dbReference>
<keyword evidence="2" id="KW-0723">Serine/threonine-protein kinase</keyword>
<dbReference type="PANTHER" id="PTHR27005:SF280">
    <property type="entry name" value="WALL-ASSOCIATED RECEPTOR KINASE-LIKE 8"/>
    <property type="match status" value="1"/>
</dbReference>
<feature type="domain" description="Protein kinase" evidence="17">
    <location>
        <begin position="407"/>
        <end position="601"/>
    </location>
</feature>
<dbReference type="Pfam" id="PF13947">
    <property type="entry name" value="GUB_WAK_bind"/>
    <property type="match status" value="1"/>
</dbReference>
<evidence type="ECO:0000256" key="14">
    <source>
        <dbReference type="ARBA" id="ARBA00047951"/>
    </source>
</evidence>
<dbReference type="Gene3D" id="2.10.25.10">
    <property type="entry name" value="Laminin"/>
    <property type="match status" value="2"/>
</dbReference>